<dbReference type="GO" id="GO:0005634">
    <property type="term" value="C:nucleus"/>
    <property type="evidence" value="ECO:0007669"/>
    <property type="project" value="TreeGrafter"/>
</dbReference>
<dbReference type="Proteomes" id="UP000887565">
    <property type="component" value="Unplaced"/>
</dbReference>
<keyword evidence="6" id="KW-1185">Reference proteome</keyword>
<keyword evidence="2" id="KW-0479">Metal-binding</keyword>
<dbReference type="SUPFAM" id="SSF56300">
    <property type="entry name" value="Metallo-dependent phosphatases"/>
    <property type="match status" value="1"/>
</dbReference>
<dbReference type="Gene3D" id="3.60.21.10">
    <property type="match status" value="1"/>
</dbReference>
<dbReference type="InterPro" id="IPR029052">
    <property type="entry name" value="Metallo-depent_PP-like"/>
</dbReference>
<keyword evidence="3" id="KW-0378">Hydrolase</keyword>
<dbReference type="EC" id="3.1.3.16" evidence="1"/>
<sequence>MQSLYTKNYPGCNQAYCRDFLVKRVFDCSEFNGCVVLHEKIMFGLGNYPNNECITKGRQGHPENAVVESGYEFFASNKLVTIFSAPNYCGQFDNSAASMEVGENLKCRIRQLNPNQVIPGISSTNSLGEKAGEYNDVSQEYEGCDSNACQKKSIRAFNITFIKP</sequence>
<name>A0A915I699_ROMCU</name>
<dbReference type="GO" id="GO:0046872">
    <property type="term" value="F:metal ion binding"/>
    <property type="evidence" value="ECO:0007669"/>
    <property type="project" value="UniProtKB-KW"/>
</dbReference>
<evidence type="ECO:0000313" key="6">
    <source>
        <dbReference type="Proteomes" id="UP000887565"/>
    </source>
</evidence>
<protein>
    <recommendedName>
        <fullName evidence="1">protein-serine/threonine phosphatase</fullName>
        <ecNumber evidence="1">3.1.3.16</ecNumber>
    </recommendedName>
</protein>
<dbReference type="GO" id="GO:0004722">
    <property type="term" value="F:protein serine/threonine phosphatase activity"/>
    <property type="evidence" value="ECO:0007669"/>
    <property type="project" value="UniProtKB-EC"/>
</dbReference>
<evidence type="ECO:0000256" key="3">
    <source>
        <dbReference type="ARBA" id="ARBA00022801"/>
    </source>
</evidence>
<dbReference type="InterPro" id="IPR050341">
    <property type="entry name" value="PP1_catalytic_subunit"/>
</dbReference>
<dbReference type="AlphaFoldDB" id="A0A915I699"/>
<keyword evidence="5" id="KW-0464">Manganese</keyword>
<evidence type="ECO:0000256" key="2">
    <source>
        <dbReference type="ARBA" id="ARBA00022723"/>
    </source>
</evidence>
<evidence type="ECO:0000256" key="1">
    <source>
        <dbReference type="ARBA" id="ARBA00013081"/>
    </source>
</evidence>
<dbReference type="WBParaSite" id="nRc.2.0.1.t09664-RA">
    <property type="protein sequence ID" value="nRc.2.0.1.t09664-RA"/>
    <property type="gene ID" value="nRc.2.0.1.g09664"/>
</dbReference>
<evidence type="ECO:0000256" key="4">
    <source>
        <dbReference type="ARBA" id="ARBA00022912"/>
    </source>
</evidence>
<dbReference type="PANTHER" id="PTHR11668:SF300">
    <property type="entry name" value="SERINE_THREONINE-PROTEIN PHOSPHATASE"/>
    <property type="match status" value="1"/>
</dbReference>
<reference evidence="7" key="1">
    <citation type="submission" date="2022-11" db="UniProtKB">
        <authorList>
            <consortium name="WormBaseParasite"/>
        </authorList>
    </citation>
    <scope>IDENTIFICATION</scope>
</reference>
<dbReference type="PANTHER" id="PTHR11668">
    <property type="entry name" value="SERINE/THREONINE PROTEIN PHOSPHATASE"/>
    <property type="match status" value="1"/>
</dbReference>
<dbReference type="GO" id="GO:0005737">
    <property type="term" value="C:cytoplasm"/>
    <property type="evidence" value="ECO:0007669"/>
    <property type="project" value="TreeGrafter"/>
</dbReference>
<evidence type="ECO:0000313" key="7">
    <source>
        <dbReference type="WBParaSite" id="nRc.2.0.1.t09664-RA"/>
    </source>
</evidence>
<organism evidence="6 7">
    <name type="scientific">Romanomermis culicivorax</name>
    <name type="common">Nematode worm</name>
    <dbReference type="NCBI Taxonomy" id="13658"/>
    <lineage>
        <taxon>Eukaryota</taxon>
        <taxon>Metazoa</taxon>
        <taxon>Ecdysozoa</taxon>
        <taxon>Nematoda</taxon>
        <taxon>Enoplea</taxon>
        <taxon>Dorylaimia</taxon>
        <taxon>Mermithida</taxon>
        <taxon>Mermithoidea</taxon>
        <taxon>Mermithidae</taxon>
        <taxon>Romanomermis</taxon>
    </lineage>
</organism>
<proteinExistence type="predicted"/>
<evidence type="ECO:0000256" key="5">
    <source>
        <dbReference type="ARBA" id="ARBA00023211"/>
    </source>
</evidence>
<keyword evidence="4" id="KW-0904">Protein phosphatase</keyword>
<accession>A0A915I699</accession>